<keyword evidence="1" id="KW-0472">Membrane</keyword>
<reference evidence="2" key="1">
    <citation type="submission" date="2009-07" db="EMBL/GenBank/DDBJ databases">
        <authorList>
            <person name="Weinstock G."/>
            <person name="Sodergren E."/>
            <person name="Clifton S."/>
            <person name="Fulton L."/>
            <person name="Fulton B."/>
            <person name="Courtney L."/>
            <person name="Fronick C."/>
            <person name="Harrison M."/>
            <person name="Strong C."/>
            <person name="Farmer C."/>
            <person name="Delahaunty K."/>
            <person name="Markovic C."/>
            <person name="Hall O."/>
            <person name="Minx P."/>
            <person name="Tomlinson C."/>
            <person name="Mitreva M."/>
            <person name="Nelson J."/>
            <person name="Hou S."/>
            <person name="Wollam A."/>
            <person name="Pepin K.H."/>
            <person name="Johnson M."/>
            <person name="Bhonagiri V."/>
            <person name="Nash W.E."/>
            <person name="Warren W."/>
            <person name="Chinwalla A."/>
            <person name="Mardis E.R."/>
            <person name="Wilson R.K."/>
        </authorList>
    </citation>
    <scope>NUCLEOTIDE SEQUENCE [LARGE SCALE GENOMIC DNA]</scope>
    <source>
        <strain evidence="2">ATCC 29256</strain>
    </source>
</reference>
<comment type="caution">
    <text evidence="2">The sequence shown here is derived from an EMBL/GenBank/DDBJ whole genome shotgun (WGS) entry which is preliminary data.</text>
</comment>
<evidence type="ECO:0000313" key="3">
    <source>
        <dbReference type="Proteomes" id="UP000005365"/>
    </source>
</evidence>
<gene>
    <name evidence="2" type="ORF">NEISICOT_01383</name>
</gene>
<feature type="transmembrane region" description="Helical" evidence="1">
    <location>
        <begin position="21"/>
        <end position="41"/>
    </location>
</feature>
<dbReference type="Proteomes" id="UP000005365">
    <property type="component" value="Unassembled WGS sequence"/>
</dbReference>
<keyword evidence="1" id="KW-1133">Transmembrane helix</keyword>
<organism evidence="2 3">
    <name type="scientific">Neisseria sicca ATCC 29256</name>
    <dbReference type="NCBI Taxonomy" id="547045"/>
    <lineage>
        <taxon>Bacteria</taxon>
        <taxon>Pseudomonadati</taxon>
        <taxon>Pseudomonadota</taxon>
        <taxon>Betaproteobacteria</taxon>
        <taxon>Neisseriales</taxon>
        <taxon>Neisseriaceae</taxon>
        <taxon>Neisseria</taxon>
    </lineage>
</organism>
<evidence type="ECO:0000256" key="1">
    <source>
        <dbReference type="SAM" id="Phobius"/>
    </source>
</evidence>
<keyword evidence="3" id="KW-1185">Reference proteome</keyword>
<dbReference type="EMBL" id="ACKO02000007">
    <property type="protein sequence ID" value="EET44720.1"/>
    <property type="molecule type" value="Genomic_DNA"/>
</dbReference>
<evidence type="ECO:0000313" key="2">
    <source>
        <dbReference type="EMBL" id="EET44720.1"/>
    </source>
</evidence>
<proteinExistence type="predicted"/>
<dbReference type="AlphaFoldDB" id="C6M4D7"/>
<name>C6M4D7_NEISI</name>
<protein>
    <submittedName>
        <fullName evidence="2">Uncharacterized protein</fullName>
    </submittedName>
</protein>
<sequence length="81" mass="9658">MDGLDRVVIPYARRYTSSSRFYFFFFIHLVIFCFYFFFLYADFYKKVCPNGLNDDFKGKKGVLKVVQPCPNGMLPRLNLDF</sequence>
<keyword evidence="1" id="KW-0812">Transmembrane</keyword>
<accession>C6M4D7</accession>